<reference evidence="1" key="1">
    <citation type="submission" date="2021-05" db="EMBL/GenBank/DDBJ databases">
        <authorList>
            <person name="Pan Q."/>
            <person name="Jouanno E."/>
            <person name="Zahm M."/>
            <person name="Klopp C."/>
            <person name="Cabau C."/>
            <person name="Louis A."/>
            <person name="Berthelot C."/>
            <person name="Parey E."/>
            <person name="Roest Crollius H."/>
            <person name="Montfort J."/>
            <person name="Robinson-Rechavi M."/>
            <person name="Bouchez O."/>
            <person name="Lampietro C."/>
            <person name="Lopez Roques C."/>
            <person name="Donnadieu C."/>
            <person name="Postlethwait J."/>
            <person name="Bobe J."/>
            <person name="Dillon D."/>
            <person name="Chandos A."/>
            <person name="von Hippel F."/>
            <person name="Guiguen Y."/>
        </authorList>
    </citation>
    <scope>NUCLEOTIDE SEQUENCE</scope>
    <source>
        <strain evidence="1">YG-Jan2019</strain>
    </source>
</reference>
<organism evidence="1 2">
    <name type="scientific">Dallia pectoralis</name>
    <name type="common">Alaska blackfish</name>
    <dbReference type="NCBI Taxonomy" id="75939"/>
    <lineage>
        <taxon>Eukaryota</taxon>
        <taxon>Metazoa</taxon>
        <taxon>Chordata</taxon>
        <taxon>Craniata</taxon>
        <taxon>Vertebrata</taxon>
        <taxon>Euteleostomi</taxon>
        <taxon>Actinopterygii</taxon>
        <taxon>Neopterygii</taxon>
        <taxon>Teleostei</taxon>
        <taxon>Protacanthopterygii</taxon>
        <taxon>Esociformes</taxon>
        <taxon>Umbridae</taxon>
        <taxon>Dallia</taxon>
    </lineage>
</organism>
<dbReference type="Proteomes" id="UP001157502">
    <property type="component" value="Chromosome 37"/>
</dbReference>
<gene>
    <name evidence="1" type="ORF">DPEC_G00358640</name>
</gene>
<dbReference type="EMBL" id="CM055764">
    <property type="protein sequence ID" value="KAJ7984811.1"/>
    <property type="molecule type" value="Genomic_DNA"/>
</dbReference>
<protein>
    <submittedName>
        <fullName evidence="1">Uncharacterized protein</fullName>
    </submittedName>
</protein>
<name>A0ACC2F0E2_DALPE</name>
<evidence type="ECO:0000313" key="1">
    <source>
        <dbReference type="EMBL" id="KAJ7984811.1"/>
    </source>
</evidence>
<accession>A0ACC2F0E2</accession>
<sequence length="182" mass="20364">MHGNQMKGPTACWNPCWRPLLTGRSLISQPLELVLPHITANKQMAAQLAIPLNERSFYPRGFKGISIKTKQGPFFGVRQWKRSAKWRSSHDPGRLSLTLLVRLDLDTTNHRNTVSPLLLSSPSQAFEIKLLQQEVPRNETGQGMAERNVGIHQSRTDKMNLDHNLPSTTGVGCSSVQKVHVP</sequence>
<evidence type="ECO:0000313" key="2">
    <source>
        <dbReference type="Proteomes" id="UP001157502"/>
    </source>
</evidence>
<comment type="caution">
    <text evidence="1">The sequence shown here is derived from an EMBL/GenBank/DDBJ whole genome shotgun (WGS) entry which is preliminary data.</text>
</comment>
<proteinExistence type="predicted"/>
<keyword evidence="2" id="KW-1185">Reference proteome</keyword>